<sequence>MDIAFTLLFLWSFACMPMMALWGRRRGRSWFVIIPLALTAGFCALLATTLLLAPSITSILVKVFGFLFFGGLHVLALWPCRAINKVEMSGIRS</sequence>
<protein>
    <submittedName>
        <fullName evidence="2">Uncharacterized protein</fullName>
    </submittedName>
</protein>
<gene>
    <name evidence="2" type="ORF">GCM10007350_11610</name>
</gene>
<evidence type="ECO:0000313" key="2">
    <source>
        <dbReference type="EMBL" id="GHD59808.1"/>
    </source>
</evidence>
<evidence type="ECO:0000313" key="3">
    <source>
        <dbReference type="Proteomes" id="UP000604737"/>
    </source>
</evidence>
<accession>A0ABQ3H025</accession>
<feature type="transmembrane region" description="Helical" evidence="1">
    <location>
        <begin position="59"/>
        <end position="78"/>
    </location>
</feature>
<reference evidence="3" key="1">
    <citation type="journal article" date="2019" name="Int. J. Syst. Evol. Microbiol.">
        <title>The Global Catalogue of Microorganisms (GCM) 10K type strain sequencing project: providing services to taxonomists for standard genome sequencing and annotation.</title>
        <authorList>
            <consortium name="The Broad Institute Genomics Platform"/>
            <consortium name="The Broad Institute Genome Sequencing Center for Infectious Disease"/>
            <person name="Wu L."/>
            <person name="Ma J."/>
        </authorList>
    </citation>
    <scope>NUCLEOTIDE SEQUENCE [LARGE SCALE GENOMIC DNA]</scope>
    <source>
        <strain evidence="3">KCTC 23701</strain>
    </source>
</reference>
<dbReference type="Proteomes" id="UP000604737">
    <property type="component" value="Unassembled WGS sequence"/>
</dbReference>
<keyword evidence="1" id="KW-0812">Transmembrane</keyword>
<dbReference type="EMBL" id="BMYO01000003">
    <property type="protein sequence ID" value="GHD59808.1"/>
    <property type="molecule type" value="Genomic_DNA"/>
</dbReference>
<feature type="transmembrane region" description="Helical" evidence="1">
    <location>
        <begin position="30"/>
        <end position="53"/>
    </location>
</feature>
<keyword evidence="1" id="KW-1133">Transmembrane helix</keyword>
<organism evidence="2 3">
    <name type="scientific">Jeongeupia chitinilytica</name>
    <dbReference type="NCBI Taxonomy" id="1041641"/>
    <lineage>
        <taxon>Bacteria</taxon>
        <taxon>Pseudomonadati</taxon>
        <taxon>Pseudomonadota</taxon>
        <taxon>Betaproteobacteria</taxon>
        <taxon>Neisseriales</taxon>
        <taxon>Chitinibacteraceae</taxon>
        <taxon>Jeongeupia</taxon>
    </lineage>
</organism>
<evidence type="ECO:0000256" key="1">
    <source>
        <dbReference type="SAM" id="Phobius"/>
    </source>
</evidence>
<name>A0ABQ3H025_9NEIS</name>
<dbReference type="RefSeq" id="WP_189459237.1">
    <property type="nucleotide sequence ID" value="NZ_BMYO01000003.1"/>
</dbReference>
<keyword evidence="3" id="KW-1185">Reference proteome</keyword>
<comment type="caution">
    <text evidence="2">The sequence shown here is derived from an EMBL/GenBank/DDBJ whole genome shotgun (WGS) entry which is preliminary data.</text>
</comment>
<proteinExistence type="predicted"/>
<keyword evidence="1" id="KW-0472">Membrane</keyword>
<feature type="transmembrane region" description="Helical" evidence="1">
    <location>
        <begin position="6"/>
        <end position="23"/>
    </location>
</feature>